<dbReference type="GO" id="GO:0017004">
    <property type="term" value="P:cytochrome complex assembly"/>
    <property type="evidence" value="ECO:0007669"/>
    <property type="project" value="UniProtKB-KW"/>
</dbReference>
<evidence type="ECO:0000313" key="8">
    <source>
        <dbReference type="EMBL" id="RGM38643.1"/>
    </source>
</evidence>
<dbReference type="GO" id="GO:0016209">
    <property type="term" value="F:antioxidant activity"/>
    <property type="evidence" value="ECO:0007669"/>
    <property type="project" value="InterPro"/>
</dbReference>
<proteinExistence type="predicted"/>
<evidence type="ECO:0000313" key="9">
    <source>
        <dbReference type="EMBL" id="RHM91874.1"/>
    </source>
</evidence>
<dbReference type="PROSITE" id="PS51352">
    <property type="entry name" value="THIOREDOXIN_2"/>
    <property type="match status" value="1"/>
</dbReference>
<evidence type="ECO:0000256" key="1">
    <source>
        <dbReference type="ARBA" id="ARBA00004196"/>
    </source>
</evidence>
<sequence length="391" mass="43568">MKMKKISGLAILGLMMLSCGSQPKVDGYVLKGNIEGLPDGTHVQLVPVSHDSEQPFADTTVVNGQFVFTGKMEEPRAFHLLVKDAYGSRNLMLENAQMEVTGKLVAKKESDGGVSYNLSSLSVKGSPLSARYDSLLSARTYLDSLYALNARKFAAFDSLMMAAYKSKDQAKIKELRQSADGKARAEADKVFFGTVDSLYHQVVMANKDSFWGPLMMISFTSYLSEDMKPWYEALSSAAKESYYGQKVKEELYPAGKEGTVVPDFKVKDKSGKEVALSTLRQGKKYVLIDFWASWCNPCRKEIPNLKKLYAQYSEKGFEIVSISIDQKKADWEKALKEEGLPWPNFLDETGVAALYKVKFVPTMYLINADGVMVGENLRGEALAEKLKELFQ</sequence>
<evidence type="ECO:0000256" key="2">
    <source>
        <dbReference type="ARBA" id="ARBA00022748"/>
    </source>
</evidence>
<dbReference type="AlphaFoldDB" id="A0A3E4W8W7"/>
<reference evidence="10 11" key="1">
    <citation type="submission" date="2018-08" db="EMBL/GenBank/DDBJ databases">
        <title>A genome reference for cultivated species of the human gut microbiota.</title>
        <authorList>
            <person name="Zou Y."/>
            <person name="Xue W."/>
            <person name="Luo G."/>
        </authorList>
    </citation>
    <scope>NUCLEOTIDE SEQUENCE [LARGE SCALE GENOMIC DNA]</scope>
    <source>
        <strain evidence="9 12">AF31-28B-AC</strain>
        <strain evidence="8 10">OM08-14</strain>
        <strain evidence="7 11">TF10-3AC</strain>
    </source>
</reference>
<dbReference type="Pfam" id="PF14289">
    <property type="entry name" value="DUF4369"/>
    <property type="match status" value="1"/>
</dbReference>
<dbReference type="RefSeq" id="WP_117674027.1">
    <property type="nucleotide sequence ID" value="NZ_CABOGR010000042.1"/>
</dbReference>
<feature type="chain" id="PRO_5041810609" evidence="5">
    <location>
        <begin position="24"/>
        <end position="391"/>
    </location>
</feature>
<gene>
    <name evidence="9" type="ORF">DWZ34_16660</name>
    <name evidence="8" type="ORF">DXC17_10365</name>
    <name evidence="7" type="ORF">DXD04_15195</name>
</gene>
<dbReference type="InterPro" id="IPR036249">
    <property type="entry name" value="Thioredoxin-like_sf"/>
</dbReference>
<evidence type="ECO:0000313" key="10">
    <source>
        <dbReference type="Proteomes" id="UP000260780"/>
    </source>
</evidence>
<comment type="caution">
    <text evidence="8">The sequence shown here is derived from an EMBL/GenBank/DDBJ whole genome shotgun (WGS) entry which is preliminary data.</text>
</comment>
<protein>
    <submittedName>
        <fullName evidence="8">AhpC/TSA family protein</fullName>
    </submittedName>
</protein>
<evidence type="ECO:0000256" key="5">
    <source>
        <dbReference type="SAM" id="SignalP"/>
    </source>
</evidence>
<dbReference type="Proteomes" id="UP000285109">
    <property type="component" value="Unassembled WGS sequence"/>
</dbReference>
<dbReference type="Proteomes" id="UP000260780">
    <property type="component" value="Unassembled WGS sequence"/>
</dbReference>
<keyword evidence="5" id="KW-0732">Signal</keyword>
<dbReference type="Gene3D" id="3.40.30.10">
    <property type="entry name" value="Glutaredoxin"/>
    <property type="match status" value="1"/>
</dbReference>
<dbReference type="EMBL" id="QSTF01000026">
    <property type="protein sequence ID" value="RGM38643.1"/>
    <property type="molecule type" value="Genomic_DNA"/>
</dbReference>
<dbReference type="InterPro" id="IPR050553">
    <property type="entry name" value="Thioredoxin_ResA/DsbE_sf"/>
</dbReference>
<dbReference type="EMBL" id="QSQT01000042">
    <property type="protein sequence ID" value="RGK51395.1"/>
    <property type="molecule type" value="Genomic_DNA"/>
</dbReference>
<keyword evidence="11" id="KW-1185">Reference proteome</keyword>
<dbReference type="PROSITE" id="PS51257">
    <property type="entry name" value="PROKAR_LIPOPROTEIN"/>
    <property type="match status" value="1"/>
</dbReference>
<dbReference type="GO" id="GO:0030313">
    <property type="term" value="C:cell envelope"/>
    <property type="evidence" value="ECO:0007669"/>
    <property type="project" value="UniProtKB-SubCell"/>
</dbReference>
<dbReference type="Pfam" id="PF00578">
    <property type="entry name" value="AhpC-TSA"/>
    <property type="match status" value="1"/>
</dbReference>
<evidence type="ECO:0000259" key="6">
    <source>
        <dbReference type="PROSITE" id="PS51352"/>
    </source>
</evidence>
<evidence type="ECO:0000256" key="3">
    <source>
        <dbReference type="ARBA" id="ARBA00023157"/>
    </source>
</evidence>
<evidence type="ECO:0000313" key="11">
    <source>
        <dbReference type="Proteomes" id="UP000260862"/>
    </source>
</evidence>
<organism evidence="8 10">
    <name type="scientific">Phocaeicola plebeius</name>
    <dbReference type="NCBI Taxonomy" id="310297"/>
    <lineage>
        <taxon>Bacteria</taxon>
        <taxon>Pseudomonadati</taxon>
        <taxon>Bacteroidota</taxon>
        <taxon>Bacteroidia</taxon>
        <taxon>Bacteroidales</taxon>
        <taxon>Bacteroidaceae</taxon>
        <taxon>Phocaeicola</taxon>
    </lineage>
</organism>
<keyword evidence="4" id="KW-0676">Redox-active center</keyword>
<evidence type="ECO:0000256" key="4">
    <source>
        <dbReference type="ARBA" id="ARBA00023284"/>
    </source>
</evidence>
<keyword evidence="3" id="KW-1015">Disulfide bond</keyword>
<dbReference type="EMBL" id="QRQK01000050">
    <property type="protein sequence ID" value="RHM91874.1"/>
    <property type="molecule type" value="Genomic_DNA"/>
</dbReference>
<accession>A0A3E4W8W7</accession>
<dbReference type="Proteomes" id="UP000260862">
    <property type="component" value="Unassembled WGS sequence"/>
</dbReference>
<name>A0A3E4W8W7_9BACT</name>
<dbReference type="GO" id="GO:0016491">
    <property type="term" value="F:oxidoreductase activity"/>
    <property type="evidence" value="ECO:0007669"/>
    <property type="project" value="InterPro"/>
</dbReference>
<dbReference type="PANTHER" id="PTHR42852:SF6">
    <property type="entry name" value="THIOL:DISULFIDE INTERCHANGE PROTEIN DSBE"/>
    <property type="match status" value="1"/>
</dbReference>
<feature type="signal peptide" evidence="5">
    <location>
        <begin position="1"/>
        <end position="23"/>
    </location>
</feature>
<dbReference type="InterPro" id="IPR025380">
    <property type="entry name" value="DUF4369"/>
</dbReference>
<feature type="domain" description="Thioredoxin" evidence="6">
    <location>
        <begin position="255"/>
        <end position="391"/>
    </location>
</feature>
<evidence type="ECO:0000313" key="12">
    <source>
        <dbReference type="Proteomes" id="UP000285109"/>
    </source>
</evidence>
<dbReference type="PANTHER" id="PTHR42852">
    <property type="entry name" value="THIOL:DISULFIDE INTERCHANGE PROTEIN DSBE"/>
    <property type="match status" value="1"/>
</dbReference>
<evidence type="ECO:0000313" key="7">
    <source>
        <dbReference type="EMBL" id="RGK51395.1"/>
    </source>
</evidence>
<dbReference type="InterPro" id="IPR013766">
    <property type="entry name" value="Thioredoxin_domain"/>
</dbReference>
<keyword evidence="2" id="KW-0201">Cytochrome c-type biogenesis</keyword>
<dbReference type="SUPFAM" id="SSF52833">
    <property type="entry name" value="Thioredoxin-like"/>
    <property type="match status" value="1"/>
</dbReference>
<dbReference type="CDD" id="cd02966">
    <property type="entry name" value="TlpA_like_family"/>
    <property type="match status" value="1"/>
</dbReference>
<comment type="subcellular location">
    <subcellularLocation>
        <location evidence="1">Cell envelope</location>
    </subcellularLocation>
</comment>
<dbReference type="InterPro" id="IPR000866">
    <property type="entry name" value="AhpC/TSA"/>
</dbReference>